<dbReference type="InterPro" id="IPR003961">
    <property type="entry name" value="FN3_dom"/>
</dbReference>
<dbReference type="OrthoDB" id="5985125at2759"/>
<gene>
    <name evidence="1" type="ORF">PACLA_8A089694</name>
</gene>
<organism evidence="1 2">
    <name type="scientific">Paramuricea clavata</name>
    <name type="common">Red gorgonian</name>
    <name type="synonym">Violescent sea-whip</name>
    <dbReference type="NCBI Taxonomy" id="317549"/>
    <lineage>
        <taxon>Eukaryota</taxon>
        <taxon>Metazoa</taxon>
        <taxon>Cnidaria</taxon>
        <taxon>Anthozoa</taxon>
        <taxon>Octocorallia</taxon>
        <taxon>Malacalcyonacea</taxon>
        <taxon>Plexauridae</taxon>
        <taxon>Paramuricea</taxon>
    </lineage>
</organism>
<dbReference type="PROSITE" id="PS50853">
    <property type="entry name" value="FN3"/>
    <property type="match status" value="2"/>
</dbReference>
<dbReference type="EMBL" id="CACRXK020006948">
    <property type="protein sequence ID" value="CAB4010899.1"/>
    <property type="molecule type" value="Genomic_DNA"/>
</dbReference>
<keyword evidence="1" id="KW-0695">RNA-directed DNA polymerase</keyword>
<dbReference type="CDD" id="cd00063">
    <property type="entry name" value="FN3"/>
    <property type="match status" value="2"/>
</dbReference>
<dbReference type="AlphaFoldDB" id="A0A6S7I1V5"/>
<keyword evidence="2" id="KW-1185">Reference proteome</keyword>
<evidence type="ECO:0000313" key="2">
    <source>
        <dbReference type="Proteomes" id="UP001152795"/>
    </source>
</evidence>
<dbReference type="CDD" id="cd01650">
    <property type="entry name" value="RT_nLTR_like"/>
    <property type="match status" value="1"/>
</dbReference>
<feature type="non-terminal residue" evidence="1">
    <location>
        <position position="806"/>
    </location>
</feature>
<dbReference type="PANTHER" id="PTHR47510:SF3">
    <property type="entry name" value="ENDO_EXONUCLEASE_PHOSPHATASE DOMAIN-CONTAINING PROTEIN"/>
    <property type="match status" value="1"/>
</dbReference>
<comment type="caution">
    <text evidence="1">The sequence shown here is derived from an EMBL/GenBank/DDBJ whole genome shotgun (WGS) entry which is preliminary data.</text>
</comment>
<protein>
    <submittedName>
        <fullName evidence="1">RNA-directed DNA polymerase from transposon BS</fullName>
    </submittedName>
</protein>
<dbReference type="Pfam" id="PF00078">
    <property type="entry name" value="RVT_1"/>
    <property type="match status" value="1"/>
</dbReference>
<dbReference type="Pfam" id="PF00041">
    <property type="entry name" value="fn3"/>
    <property type="match status" value="2"/>
</dbReference>
<dbReference type="Proteomes" id="UP001152795">
    <property type="component" value="Unassembled WGS sequence"/>
</dbReference>
<dbReference type="SUPFAM" id="SSF56672">
    <property type="entry name" value="DNA/RNA polymerases"/>
    <property type="match status" value="1"/>
</dbReference>
<dbReference type="PANTHER" id="PTHR47510">
    <property type="entry name" value="REVERSE TRANSCRIPTASE DOMAIN-CONTAINING PROTEIN"/>
    <property type="match status" value="1"/>
</dbReference>
<dbReference type="PROSITE" id="PS50878">
    <property type="entry name" value="RT_POL"/>
    <property type="match status" value="1"/>
</dbReference>
<evidence type="ECO:0000313" key="1">
    <source>
        <dbReference type="EMBL" id="CAB4010899.1"/>
    </source>
</evidence>
<accession>A0A6S7I1V5</accession>
<proteinExistence type="predicted"/>
<sequence length="806" mass="91325">VLDRHAPLRRMRTRGNSLPWISSDIKGIMRSRDFHKIKAVRHNSQSHWTKYKELRNKVNAELIKAKRNYFCNKIEDCAQSKDIKQSWNLINHLMGKNVKSNTISQLKTDNSVISDDKLKSEAFNDFFVNIGAKLAAEIEDNSLNTNSFARGDSRPTTDSNLFFKFSEINEDEVIYQLRSLKISKSTGLDNIPAKALKISADIVGPPLTWIFNLSIKKGEYVDEWKKAWVTPIYKSDDRLKCENYRPISILPIVSKILERCVFNQIYKFLNDNSLLSKHQHGFRPKHSTLTALTQVCDTLYENMDNGQLSGIVFLDIRKAFDSIDHNILLHKLKDQFGISDIELRWFESYLNNREQVCIVNNSMSSSKRIVSGVPQGSILGPLLFLLYINNLPECLQKTTPYLYADDTQICCSSNSLIELTENLNHDLSRIALFPDKPTNLTVTNIKSRSAEISWLDPYNAGDKVLSRFLIKMKKENSLFLNTTTNKVNKYKSDNLTPFTKYEISVAAGNQNGFGEKTITSFVTSEEAPEGPPLNVTVTTESSSSLSVTWEPPEKVKRNGIIASYTVCISHEESKPCFREHTTKKKMIVIDNLIDSTKYYVRVLASTNVGPGPYSESKGKFTNGKPPEVSTNGTKYTLSTFSLQIPSRNFTYFYVVALKSKDGKQGQSPESYGNNDLVTYAEARTSTDPKPYIAAIVTSKDENIFILGDGRNTSYRTSRRRRSTLSDYYNGPLEPGTSYIIFQRIFINDKGDYYSTDWSSASKTSEYAVFKCPAQHLHGSLVPYNIVQRLGLPEPEDLKIDTKDSGV</sequence>
<dbReference type="InterPro" id="IPR036116">
    <property type="entry name" value="FN3_sf"/>
</dbReference>
<reference evidence="1" key="1">
    <citation type="submission" date="2020-04" db="EMBL/GenBank/DDBJ databases">
        <authorList>
            <person name="Alioto T."/>
            <person name="Alioto T."/>
            <person name="Gomez Garrido J."/>
        </authorList>
    </citation>
    <scope>NUCLEOTIDE SEQUENCE</scope>
    <source>
        <strain evidence="1">A484AB</strain>
    </source>
</reference>
<name>A0A6S7I1V5_PARCT</name>
<dbReference type="SMART" id="SM00060">
    <property type="entry name" value="FN3"/>
    <property type="match status" value="2"/>
</dbReference>
<keyword evidence="1" id="KW-0548">Nucleotidyltransferase</keyword>
<dbReference type="GO" id="GO:0003964">
    <property type="term" value="F:RNA-directed DNA polymerase activity"/>
    <property type="evidence" value="ECO:0007669"/>
    <property type="project" value="UniProtKB-KW"/>
</dbReference>
<dbReference type="SUPFAM" id="SSF49265">
    <property type="entry name" value="Fibronectin type III"/>
    <property type="match status" value="1"/>
</dbReference>
<keyword evidence="1" id="KW-0808">Transferase</keyword>
<dbReference type="InterPro" id="IPR043502">
    <property type="entry name" value="DNA/RNA_pol_sf"/>
</dbReference>
<dbReference type="Gene3D" id="2.60.40.10">
    <property type="entry name" value="Immunoglobulins"/>
    <property type="match status" value="2"/>
</dbReference>
<dbReference type="InterPro" id="IPR000477">
    <property type="entry name" value="RT_dom"/>
</dbReference>
<dbReference type="InterPro" id="IPR013783">
    <property type="entry name" value="Ig-like_fold"/>
</dbReference>